<comment type="caution">
    <text evidence="2">The sequence shown here is derived from an EMBL/GenBank/DDBJ whole genome shotgun (WGS) entry which is preliminary data.</text>
</comment>
<reference evidence="2 3" key="1">
    <citation type="journal article" date="2023" name="Int. J. Syst. Evol. Microbiol.">
        <title>Arthrobacter vasquezii sp. nov., isolated from a soil sample from Union Glacier, Antarctica.</title>
        <authorList>
            <person name="Valenzuela-Ibaceta F."/>
            <person name="Carrasco V."/>
            <person name="Lagos-Moraga S."/>
            <person name="Dietz-Vargas C."/>
            <person name="Navarro C.A."/>
            <person name="Perez-Donoso J.M."/>
        </authorList>
    </citation>
    <scope>NUCLEOTIDE SEQUENCE [LARGE SCALE GENOMIC DNA]</scope>
    <source>
        <strain evidence="2 3">EH-1B-1</strain>
    </source>
</reference>
<dbReference type="EMBL" id="JAROKN010000010">
    <property type="protein sequence ID" value="MDF9277418.1"/>
    <property type="molecule type" value="Genomic_DNA"/>
</dbReference>
<keyword evidence="3" id="KW-1185">Reference proteome</keyword>
<proteinExistence type="predicted"/>
<evidence type="ECO:0000313" key="3">
    <source>
        <dbReference type="Proteomes" id="UP001220456"/>
    </source>
</evidence>
<evidence type="ECO:0000313" key="2">
    <source>
        <dbReference type="EMBL" id="MDF9277418.1"/>
    </source>
</evidence>
<feature type="region of interest" description="Disordered" evidence="1">
    <location>
        <begin position="1"/>
        <end position="22"/>
    </location>
</feature>
<protein>
    <submittedName>
        <fullName evidence="2">Plasmid mobilization relaxosome protein MobC</fullName>
    </submittedName>
</protein>
<organism evidence="2 3">
    <name type="scientific">Arthrobacter vasquezii</name>
    <dbReference type="NCBI Taxonomy" id="2977629"/>
    <lineage>
        <taxon>Bacteria</taxon>
        <taxon>Bacillati</taxon>
        <taxon>Actinomycetota</taxon>
        <taxon>Actinomycetes</taxon>
        <taxon>Micrococcales</taxon>
        <taxon>Micrococcaceae</taxon>
        <taxon>Arthrobacter</taxon>
    </lineage>
</organism>
<dbReference type="RefSeq" id="WP_277357969.1">
    <property type="nucleotide sequence ID" value="NZ_JAROKN010000010.1"/>
</dbReference>
<accession>A0ABT6CTQ7</accession>
<sequence length="139" mass="15405">MAGEDESRETDAAEKPSRRVWSSRRKRIEGKTQYVRVSMSEFERAKLLQLEAQTGLSPSAILVDAALGTGDPASLQLRKQELVTLLEIRYLIATAANNINQVARHQNTTGEMASNGRAVVKEAREVMAKIVDVIEELKP</sequence>
<gene>
    <name evidence="2" type="primary">mobC</name>
    <name evidence="2" type="ORF">P4U43_06380</name>
</gene>
<evidence type="ECO:0000256" key="1">
    <source>
        <dbReference type="SAM" id="MobiDB-lite"/>
    </source>
</evidence>
<name>A0ABT6CTQ7_9MICC</name>
<dbReference type="Proteomes" id="UP001220456">
    <property type="component" value="Unassembled WGS sequence"/>
</dbReference>